<organism evidence="4 5">
    <name type="scientific">Chloropicon roscoffensis</name>
    <dbReference type="NCBI Taxonomy" id="1461544"/>
    <lineage>
        <taxon>Eukaryota</taxon>
        <taxon>Viridiplantae</taxon>
        <taxon>Chlorophyta</taxon>
        <taxon>Chloropicophyceae</taxon>
        <taxon>Chloropicales</taxon>
        <taxon>Chloropicaceae</taxon>
        <taxon>Chloropicon</taxon>
    </lineage>
</organism>
<dbReference type="EMBL" id="CP151508">
    <property type="protein sequence ID" value="WZN63731.1"/>
    <property type="molecule type" value="Genomic_DNA"/>
</dbReference>
<evidence type="ECO:0000313" key="4">
    <source>
        <dbReference type="EMBL" id="WZN63731.1"/>
    </source>
</evidence>
<keyword evidence="5" id="KW-1185">Reference proteome</keyword>
<dbReference type="GO" id="GO:0003735">
    <property type="term" value="F:structural constituent of ribosome"/>
    <property type="evidence" value="ECO:0007669"/>
    <property type="project" value="InterPro"/>
</dbReference>
<dbReference type="NCBIfam" id="TIGR00030">
    <property type="entry name" value="S21p"/>
    <property type="match status" value="1"/>
</dbReference>
<dbReference type="GO" id="GO:0005840">
    <property type="term" value="C:ribosome"/>
    <property type="evidence" value="ECO:0007669"/>
    <property type="project" value="UniProtKB-KW"/>
</dbReference>
<evidence type="ECO:0000256" key="2">
    <source>
        <dbReference type="ARBA" id="ARBA00022980"/>
    </source>
</evidence>
<protein>
    <submittedName>
        <fullName evidence="4">Ribosomal protein S21</fullName>
    </submittedName>
</protein>
<evidence type="ECO:0000313" key="5">
    <source>
        <dbReference type="Proteomes" id="UP001472866"/>
    </source>
</evidence>
<name>A0AAX4PCC9_9CHLO</name>
<dbReference type="InterPro" id="IPR001911">
    <property type="entry name" value="Ribosomal_bS21"/>
</dbReference>
<dbReference type="AlphaFoldDB" id="A0AAX4PCC9"/>
<dbReference type="Proteomes" id="UP001472866">
    <property type="component" value="Chromosome 08"/>
</dbReference>
<comment type="similarity">
    <text evidence="1">Belongs to the bacterial ribosomal protein bS21 family.</text>
</comment>
<dbReference type="GO" id="GO:0006412">
    <property type="term" value="P:translation"/>
    <property type="evidence" value="ECO:0007669"/>
    <property type="project" value="InterPro"/>
</dbReference>
<keyword evidence="3" id="KW-0687">Ribonucleoprotein</keyword>
<dbReference type="GO" id="GO:1990904">
    <property type="term" value="C:ribonucleoprotein complex"/>
    <property type="evidence" value="ECO:0007669"/>
    <property type="project" value="UniProtKB-KW"/>
</dbReference>
<proteinExistence type="inferred from homology"/>
<evidence type="ECO:0000256" key="1">
    <source>
        <dbReference type="ARBA" id="ARBA00006640"/>
    </source>
</evidence>
<gene>
    <name evidence="4" type="ORF">HKI87_08g52820</name>
</gene>
<sequence length="118" mass="13389">MQSLARLGKDLVRAGCGTLAGARELTRSAAAATATTTTTTARSVHFDVDDNSQVDHVFKKLNRKLNMEGVLLEARIRTWHTKKSDQKIIDQRRTAKRLARRAIGRKINWIMKKRERGF</sequence>
<accession>A0AAX4PCC9</accession>
<reference evidence="4 5" key="1">
    <citation type="submission" date="2024-03" db="EMBL/GenBank/DDBJ databases">
        <title>Complete genome sequence of the green alga Chloropicon roscoffensis RCC1871.</title>
        <authorList>
            <person name="Lemieux C."/>
            <person name="Pombert J.-F."/>
            <person name="Otis C."/>
            <person name="Turmel M."/>
        </authorList>
    </citation>
    <scope>NUCLEOTIDE SEQUENCE [LARGE SCALE GENOMIC DNA]</scope>
    <source>
        <strain evidence="4 5">RCC1871</strain>
    </source>
</reference>
<dbReference type="Pfam" id="PF01165">
    <property type="entry name" value="Ribosomal_S21"/>
    <property type="match status" value="1"/>
</dbReference>
<evidence type="ECO:0000256" key="3">
    <source>
        <dbReference type="ARBA" id="ARBA00023274"/>
    </source>
</evidence>
<keyword evidence="2 4" id="KW-0689">Ribosomal protein</keyword>